<name>A0A2M8G1H5_9BACT</name>
<organism evidence="1 2">
    <name type="scientific">Candidatus Colwellbacteria bacterium CG_4_9_14_0_2_um_filter_50_12</name>
    <dbReference type="NCBI Taxonomy" id="1974538"/>
    <lineage>
        <taxon>Bacteria</taxon>
        <taxon>Candidatus Colwelliibacteriota</taxon>
    </lineage>
</organism>
<reference evidence="2" key="1">
    <citation type="submission" date="2017-09" db="EMBL/GenBank/DDBJ databases">
        <title>Depth-based differentiation of microbial function through sediment-hosted aquifers and enrichment of novel symbionts in the deep terrestrial subsurface.</title>
        <authorList>
            <person name="Probst A.J."/>
            <person name="Ladd B."/>
            <person name="Jarett J.K."/>
            <person name="Geller-Mcgrath D.E."/>
            <person name="Sieber C.M.K."/>
            <person name="Emerson J.B."/>
            <person name="Anantharaman K."/>
            <person name="Thomas B.C."/>
            <person name="Malmstrom R."/>
            <person name="Stieglmeier M."/>
            <person name="Klingl A."/>
            <person name="Woyke T."/>
            <person name="Ryan C.M."/>
            <person name="Banfield J.F."/>
        </authorList>
    </citation>
    <scope>NUCLEOTIDE SEQUENCE [LARGE SCALE GENOMIC DNA]</scope>
</reference>
<dbReference type="Gene3D" id="3.40.50.150">
    <property type="entry name" value="Vaccinia Virus protein VP39"/>
    <property type="match status" value="1"/>
</dbReference>
<dbReference type="Pfam" id="PF01795">
    <property type="entry name" value="Methyltransf_5"/>
    <property type="match status" value="1"/>
</dbReference>
<dbReference type="InterPro" id="IPR002903">
    <property type="entry name" value="RsmH"/>
</dbReference>
<dbReference type="InterPro" id="IPR029063">
    <property type="entry name" value="SAM-dependent_MTases_sf"/>
</dbReference>
<protein>
    <submittedName>
        <fullName evidence="1">16S rRNA (Cytosine(1402)-N(4))-methyltransferase</fullName>
    </submittedName>
</protein>
<dbReference type="AlphaFoldDB" id="A0A2M8G1H5"/>
<gene>
    <name evidence="1" type="primary">mraW</name>
    <name evidence="1" type="ORF">CO020_00340</name>
</gene>
<dbReference type="GO" id="GO:0008168">
    <property type="term" value="F:methyltransferase activity"/>
    <property type="evidence" value="ECO:0007669"/>
    <property type="project" value="UniProtKB-KW"/>
</dbReference>
<evidence type="ECO:0000313" key="2">
    <source>
        <dbReference type="Proteomes" id="UP000229674"/>
    </source>
</evidence>
<dbReference type="SUPFAM" id="SSF53335">
    <property type="entry name" value="S-adenosyl-L-methionine-dependent methyltransferases"/>
    <property type="match status" value="1"/>
</dbReference>
<keyword evidence="1" id="KW-0808">Transferase</keyword>
<dbReference type="GO" id="GO:0032259">
    <property type="term" value="P:methylation"/>
    <property type="evidence" value="ECO:0007669"/>
    <property type="project" value="UniProtKB-KW"/>
</dbReference>
<dbReference type="Proteomes" id="UP000229674">
    <property type="component" value="Unassembled WGS sequence"/>
</dbReference>
<keyword evidence="1" id="KW-0489">Methyltransferase</keyword>
<sequence length="47" mass="4912">MAHVPVLLDEALEFLAVAQGKFIIDGTVDGGGHGLEIARRLGPSPSR</sequence>
<comment type="caution">
    <text evidence="1">The sequence shown here is derived from an EMBL/GenBank/DDBJ whole genome shotgun (WGS) entry which is preliminary data.</text>
</comment>
<dbReference type="EMBL" id="PFQX01000013">
    <property type="protein sequence ID" value="PJC65505.1"/>
    <property type="molecule type" value="Genomic_DNA"/>
</dbReference>
<proteinExistence type="predicted"/>
<feature type="non-terminal residue" evidence="1">
    <location>
        <position position="47"/>
    </location>
</feature>
<evidence type="ECO:0000313" key="1">
    <source>
        <dbReference type="EMBL" id="PJC65505.1"/>
    </source>
</evidence>
<accession>A0A2M8G1H5</accession>